<proteinExistence type="predicted"/>
<organism evidence="1 2">
    <name type="scientific">Pneumocystis oryctolagi</name>
    <dbReference type="NCBI Taxonomy" id="42067"/>
    <lineage>
        <taxon>Eukaryota</taxon>
        <taxon>Fungi</taxon>
        <taxon>Dikarya</taxon>
        <taxon>Ascomycota</taxon>
        <taxon>Taphrinomycotina</taxon>
        <taxon>Pneumocystomycetes</taxon>
        <taxon>Pneumocystaceae</taxon>
        <taxon>Pneumocystis</taxon>
    </lineage>
</organism>
<accession>A0ACB7CH24</accession>
<comment type="caution">
    <text evidence="1">The sequence shown here is derived from an EMBL/GenBank/DDBJ whole genome shotgun (WGS) entry which is preliminary data.</text>
</comment>
<name>A0ACB7CH24_9ASCO</name>
<gene>
    <name evidence="1" type="ORF">PORY_000580</name>
</gene>
<sequence>MQIDISKKRENQEYEELLIYSQAENMIKKAIERSEHSGIQHNIQDLYILYIYIAHNHIIERIKYDSQIIYELNFEFLNKTPKQYILNKLIKLYDELPGISNDLNFSQTVEQEKCYFKFWRCLAIAKSYFLHSDYKSALALTVHSYDYLSKISILDNKEVIFINENELINLRKDINIKMNKFRAFLCLTIEEVDYEKNISLKIPSLIKVIDRYSQKLNLSRLVDLPLKLEPLFCKPIFFDIAYNYVNYKENIEQSTITKSGFFRSFLKI</sequence>
<evidence type="ECO:0000313" key="2">
    <source>
        <dbReference type="Proteomes" id="UP000768646"/>
    </source>
</evidence>
<dbReference type="EMBL" id="JABTEG010000001">
    <property type="protein sequence ID" value="KAG4306592.1"/>
    <property type="molecule type" value="Genomic_DNA"/>
</dbReference>
<evidence type="ECO:0000313" key="1">
    <source>
        <dbReference type="EMBL" id="KAG4306592.1"/>
    </source>
</evidence>
<protein>
    <submittedName>
        <fullName evidence="1">Uncharacterized protein</fullName>
    </submittedName>
</protein>
<keyword evidence="2" id="KW-1185">Reference proteome</keyword>
<reference evidence="1 2" key="1">
    <citation type="journal article" date="2021" name="Commun. Biol.">
        <title>Genomic insights into the host specific adaptation of the Pneumocystis genus.</title>
        <authorList>
            <person name="Cisse O.H."/>
            <person name="Ma L."/>
            <person name="Dekker J.P."/>
            <person name="Khil P.P."/>
            <person name="Youn J.-H."/>
            <person name="Brenchley J.M."/>
            <person name="Blair R."/>
            <person name="Pahar B."/>
            <person name="Chabe M."/>
            <person name="Van Rompay K.K.A."/>
            <person name="Keesler R."/>
            <person name="Sukura A."/>
            <person name="Hirsch V."/>
            <person name="Kutty G."/>
            <person name="Liu Y."/>
            <person name="Peng L."/>
            <person name="Chen J."/>
            <person name="Song J."/>
            <person name="Weissenbacher-Lang C."/>
            <person name="Xu J."/>
            <person name="Upham N.S."/>
            <person name="Stajich J.E."/>
            <person name="Cuomo C.A."/>
            <person name="Cushion M.T."/>
            <person name="Kovacs J.A."/>
        </authorList>
    </citation>
    <scope>NUCLEOTIDE SEQUENCE [LARGE SCALE GENOMIC DNA]</scope>
    <source>
        <strain evidence="1 2">RABM</strain>
    </source>
</reference>
<dbReference type="Proteomes" id="UP000768646">
    <property type="component" value="Unassembled WGS sequence"/>
</dbReference>